<dbReference type="InterPro" id="IPR055207">
    <property type="entry name" value="POLR3C_WHD"/>
</dbReference>
<evidence type="ECO:0000259" key="10">
    <source>
        <dbReference type="Pfam" id="PF05645"/>
    </source>
</evidence>
<dbReference type="AlphaFoldDB" id="A0A8H3U7H5"/>
<dbReference type="Gene3D" id="1.10.10.10">
    <property type="entry name" value="Winged helix-like DNA-binding domain superfamily/Winged helix DNA-binding domain"/>
    <property type="match status" value="2"/>
</dbReference>
<comment type="similarity">
    <text evidence="2 8">Belongs to the RNA polymerase beta chain family.</text>
</comment>
<evidence type="ECO:0000256" key="4">
    <source>
        <dbReference type="ARBA" id="ARBA00022478"/>
    </source>
</evidence>
<feature type="domain" description="RNA polymerase III subunit RPC82-related helix-turn-helix" evidence="11">
    <location>
        <begin position="24"/>
        <end position="67"/>
    </location>
</feature>
<feature type="domain" description="RNA polymerase III Rpc82 C -terminal" evidence="10">
    <location>
        <begin position="165"/>
        <end position="448"/>
    </location>
</feature>
<dbReference type="Pfam" id="PF05645">
    <property type="entry name" value="RNA_pol_Rpc82"/>
    <property type="match status" value="1"/>
</dbReference>
<proteinExistence type="inferred from homology"/>
<evidence type="ECO:0000256" key="1">
    <source>
        <dbReference type="ARBA" id="ARBA00004123"/>
    </source>
</evidence>
<dbReference type="Proteomes" id="UP000447873">
    <property type="component" value="Unassembled WGS sequence"/>
</dbReference>
<comment type="subunit">
    <text evidence="3 8">Component of the RNA polymerase III (Pol III) complex consisting of 17 subunits.</text>
</comment>
<dbReference type="InterPro" id="IPR008806">
    <property type="entry name" value="RNA_pol_III_Rpc82_C"/>
</dbReference>
<dbReference type="Pfam" id="PF22536">
    <property type="entry name" value="WHD_POLR3C"/>
    <property type="match status" value="1"/>
</dbReference>
<dbReference type="InterPro" id="IPR013197">
    <property type="entry name" value="RNA_pol_III_RPC82-rel_HTH"/>
</dbReference>
<accession>A0A8H3U7H5</accession>
<keyword evidence="5 8" id="KW-0804">Transcription</keyword>
<evidence type="ECO:0000256" key="5">
    <source>
        <dbReference type="ARBA" id="ARBA00023163"/>
    </source>
</evidence>
<feature type="region of interest" description="Disordered" evidence="9">
    <location>
        <begin position="130"/>
        <end position="157"/>
    </location>
</feature>
<evidence type="ECO:0000313" key="14">
    <source>
        <dbReference type="Proteomes" id="UP000447873"/>
    </source>
</evidence>
<name>A0A8H3U7H5_VENIN</name>
<sequence length="636" mass="71567">MKQHLAELLTYAVGNALGGHYTPIFSALAEYGRLTLRNLTQRTGQPLEVVAQALCGLVEQNLVLYFAGSDRTSDALYEVNWQNSYNLTIRAGTLRKLITERHGRLAGEVFSEVSVTGLARVGDIIERLTHEPHKHDSPQKGSVNGDAVSEEEPVGERSGDKIEATIYTLLGSGILLPCQTRQFWPEYDLHQEAEMNVKISSFPSGCNTKRERDLCAEKAGEMLRSWRDESFKFVKGAGVTIDRSDRKRGWMPDEEEEDVSSKRQKTANGVNGTHVHSNNLLPAGLELSVNYEKCNVMLRTIQLSQWASRQLGKTTSKVYEATLKVIEGKILRCHDPIAEKKPIDPKAPKDHFWHYEDLSPPLTAKEVSALLDKAIDLDQGLKGEDSNGVNGHLEAAATTNGHAMSLPERVAKIEQHLTVLCTDTRDFVVKEEGSDSWRVPLHSLVQKLIQAEIENTITARFGKLAAASARILNANGVLDVKQIAQLAIVKPNQVQMAVTPILEAGYISAQELPRDNNRTVDRSIWAYSYNAIHARQRLLDYSYKTMARLLQRLEHERGRRRTVLEKAARTDVAANEMKYLRPAERETLQRCREIEEFLNRYVIRIDELVATLRDFTPMIPAQNDFDQIRGHKHLNV</sequence>
<feature type="region of interest" description="Disordered" evidence="9">
    <location>
        <begin position="245"/>
        <end position="275"/>
    </location>
</feature>
<dbReference type="EMBL" id="WNWS01000660">
    <property type="protein sequence ID" value="KAE9964730.1"/>
    <property type="molecule type" value="Genomic_DNA"/>
</dbReference>
<comment type="function">
    <text evidence="7 8">DNA-dependent RNA polymerase catalyzes the transcription of DNA into RNA using the four ribonucleoside triphosphates as substrates. Specific core component of RNA polymerase III which synthesizes small RNAs, such as 5S rRNA and tRNAs.</text>
</comment>
<gene>
    <name evidence="13" type="ORF">EG328_010257</name>
</gene>
<evidence type="ECO:0000259" key="11">
    <source>
        <dbReference type="Pfam" id="PF08221"/>
    </source>
</evidence>
<dbReference type="PANTHER" id="PTHR12949">
    <property type="entry name" value="RNA POLYMERASE III DNA DIRECTED -RELATED"/>
    <property type="match status" value="1"/>
</dbReference>
<feature type="domain" description="DNA-directed RNA polymerase III subunit RPC3 winged-helix" evidence="12">
    <location>
        <begin position="453"/>
        <end position="528"/>
    </location>
</feature>
<keyword evidence="4 8" id="KW-0240">DNA-directed RNA polymerase</keyword>
<evidence type="ECO:0000256" key="6">
    <source>
        <dbReference type="ARBA" id="ARBA00023242"/>
    </source>
</evidence>
<organism evidence="13 14">
    <name type="scientific">Venturia inaequalis</name>
    <name type="common">Apple scab fungus</name>
    <dbReference type="NCBI Taxonomy" id="5025"/>
    <lineage>
        <taxon>Eukaryota</taxon>
        <taxon>Fungi</taxon>
        <taxon>Dikarya</taxon>
        <taxon>Ascomycota</taxon>
        <taxon>Pezizomycotina</taxon>
        <taxon>Dothideomycetes</taxon>
        <taxon>Pleosporomycetidae</taxon>
        <taxon>Venturiales</taxon>
        <taxon>Venturiaceae</taxon>
        <taxon>Venturia</taxon>
    </lineage>
</organism>
<evidence type="ECO:0000256" key="3">
    <source>
        <dbReference type="ARBA" id="ARBA00011206"/>
    </source>
</evidence>
<evidence type="ECO:0000259" key="12">
    <source>
        <dbReference type="Pfam" id="PF22536"/>
    </source>
</evidence>
<dbReference type="InterPro" id="IPR036388">
    <property type="entry name" value="WH-like_DNA-bd_sf"/>
</dbReference>
<evidence type="ECO:0000256" key="2">
    <source>
        <dbReference type="ARBA" id="ARBA00006835"/>
    </source>
</evidence>
<dbReference type="PANTHER" id="PTHR12949:SF0">
    <property type="entry name" value="DNA-DIRECTED RNA POLYMERASE III SUBUNIT RPC3"/>
    <property type="match status" value="1"/>
</dbReference>
<protein>
    <recommendedName>
        <fullName evidence="8">DNA-directed RNA polymerase III subunit RPC3</fullName>
        <shortName evidence="8">RNA polymerase III subunit C3</shortName>
    </recommendedName>
</protein>
<dbReference type="Pfam" id="PF08221">
    <property type="entry name" value="HTH_9"/>
    <property type="match status" value="1"/>
</dbReference>
<comment type="subcellular location">
    <subcellularLocation>
        <location evidence="1 8">Nucleus</location>
    </subcellularLocation>
</comment>
<dbReference type="GO" id="GO:0003697">
    <property type="term" value="F:single-stranded DNA binding"/>
    <property type="evidence" value="ECO:0007669"/>
    <property type="project" value="UniProtKB-UniRule"/>
</dbReference>
<dbReference type="GO" id="GO:0006351">
    <property type="term" value="P:DNA-templated transcription"/>
    <property type="evidence" value="ECO:0007669"/>
    <property type="project" value="InterPro"/>
</dbReference>
<evidence type="ECO:0000313" key="13">
    <source>
        <dbReference type="EMBL" id="KAE9964730.1"/>
    </source>
</evidence>
<feature type="compositionally biased region" description="Polar residues" evidence="9">
    <location>
        <begin position="266"/>
        <end position="275"/>
    </location>
</feature>
<dbReference type="InterPro" id="IPR039748">
    <property type="entry name" value="RPC3"/>
</dbReference>
<keyword evidence="6 8" id="KW-0539">Nucleus</keyword>
<reference evidence="13 14" key="1">
    <citation type="submission" date="2018-12" db="EMBL/GenBank/DDBJ databases">
        <title>Venturia inaequalis Genome Resource.</title>
        <authorList>
            <person name="Lichtner F.J."/>
        </authorList>
    </citation>
    <scope>NUCLEOTIDE SEQUENCE [LARGE SCALE GENOMIC DNA]</scope>
    <source>
        <strain evidence="13 14">120213</strain>
    </source>
</reference>
<evidence type="ECO:0000256" key="8">
    <source>
        <dbReference type="RuleBase" id="RU367076"/>
    </source>
</evidence>
<dbReference type="GO" id="GO:0005666">
    <property type="term" value="C:RNA polymerase III complex"/>
    <property type="evidence" value="ECO:0007669"/>
    <property type="project" value="UniProtKB-UniRule"/>
</dbReference>
<evidence type="ECO:0000256" key="9">
    <source>
        <dbReference type="SAM" id="MobiDB-lite"/>
    </source>
</evidence>
<comment type="caution">
    <text evidence="13">The sequence shown here is derived from an EMBL/GenBank/DDBJ whole genome shotgun (WGS) entry which is preliminary data.</text>
</comment>
<evidence type="ECO:0000256" key="7">
    <source>
        <dbReference type="ARBA" id="ARBA00025127"/>
    </source>
</evidence>